<dbReference type="Proteomes" id="UP000555564">
    <property type="component" value="Unassembled WGS sequence"/>
</dbReference>
<comment type="caution">
    <text evidence="3">The sequence shown here is derived from an EMBL/GenBank/DDBJ whole genome shotgun (WGS) entry which is preliminary data.</text>
</comment>
<keyword evidence="1" id="KW-0175">Coiled coil</keyword>
<gene>
    <name evidence="3" type="ORF">BJ992_004260</name>
</gene>
<feature type="region of interest" description="Disordered" evidence="2">
    <location>
        <begin position="326"/>
        <end position="372"/>
    </location>
</feature>
<feature type="region of interest" description="Disordered" evidence="2">
    <location>
        <begin position="485"/>
        <end position="504"/>
    </location>
</feature>
<feature type="coiled-coil region" evidence="1">
    <location>
        <begin position="449"/>
        <end position="483"/>
    </location>
</feature>
<feature type="region of interest" description="Disordered" evidence="2">
    <location>
        <begin position="43"/>
        <end position="67"/>
    </location>
</feature>
<organism evidence="3 4">
    <name type="scientific">Sphaerisporangium rubeum</name>
    <dbReference type="NCBI Taxonomy" id="321317"/>
    <lineage>
        <taxon>Bacteria</taxon>
        <taxon>Bacillati</taxon>
        <taxon>Actinomycetota</taxon>
        <taxon>Actinomycetes</taxon>
        <taxon>Streptosporangiales</taxon>
        <taxon>Streptosporangiaceae</taxon>
        <taxon>Sphaerisporangium</taxon>
    </lineage>
</organism>
<reference evidence="3 4" key="1">
    <citation type="submission" date="2020-08" db="EMBL/GenBank/DDBJ databases">
        <title>Sequencing the genomes of 1000 actinobacteria strains.</title>
        <authorList>
            <person name="Klenk H.-P."/>
        </authorList>
    </citation>
    <scope>NUCLEOTIDE SEQUENCE [LARGE SCALE GENOMIC DNA]</scope>
    <source>
        <strain evidence="3 4">DSM 44936</strain>
    </source>
</reference>
<feature type="compositionally biased region" description="Polar residues" evidence="2">
    <location>
        <begin position="485"/>
        <end position="497"/>
    </location>
</feature>
<dbReference type="RefSeq" id="WP_184983666.1">
    <property type="nucleotide sequence ID" value="NZ_BAAALO010000038.1"/>
</dbReference>
<proteinExistence type="predicted"/>
<evidence type="ECO:0000313" key="4">
    <source>
        <dbReference type="Proteomes" id="UP000555564"/>
    </source>
</evidence>
<accession>A0A7X0M996</accession>
<evidence type="ECO:0000313" key="3">
    <source>
        <dbReference type="EMBL" id="MBB6474829.1"/>
    </source>
</evidence>
<dbReference type="EMBL" id="JACHIU010000001">
    <property type="protein sequence ID" value="MBB6474829.1"/>
    <property type="molecule type" value="Genomic_DNA"/>
</dbReference>
<protein>
    <submittedName>
        <fullName evidence="3">Uncharacterized protein</fullName>
    </submittedName>
</protein>
<sequence length="666" mass="71910">MPPNSTRLYQAVLRDKPAVLRHKTAPISIRLRGSVGGWLAGKGLPPLDAGRPQQDLEADGTRARSERKGDCGRYRIEESIGDALLRTRIVYHEAIQGMAGWVTVTVEETGVTGAGHAPGFLPEYLRKGQVTDGAVDLTDTPDIVDEHDVPRLIDTLTARDRRVPLIVVTDDPKDQQAARARADHLAAATAGAGLVVRLADARAEHRFNTVLGSELGVFAGAIRTYLAPFDPKTERYPTRHRWTGPGPLRSRGDEALDVIAGGAVGDTAYRELPDDVRRAIGKVSQIIAGKAAPADIHEVLAPRPTLGDLDKQDMYRRMMALTVRRGTGVTTEAATTDEPVQDETPPPPAADSEPADQDPRPSQHAPVPDTDEFARTVARIVLNDLRGDLEAALDLAVKAAVNAPDTGDLRRHMRTLGAHLDGLRDAVLTRPHPGRPASSNGVNGVDPELEHLRAEHENLQTEYAEAMASARKLERRVRWLETRLAASTQPPNGTATNEPDFEPDNLMDAVTMARDTLTRVTIGDTDAAATKLDLAFPTLAGVWAAKLWDSLRALNAFAEARSSGEFSGGFLQWCMSAAAEVTIPAGMVAMSESKSVHTNGRYSTSRTFPVPKEVNPAGKVLMEAHIKLRQGGHPAPRIHFYDDSGGATGKIWVGYVGDHLPNTLTN</sequence>
<dbReference type="AlphaFoldDB" id="A0A7X0M996"/>
<evidence type="ECO:0000256" key="1">
    <source>
        <dbReference type="SAM" id="Coils"/>
    </source>
</evidence>
<name>A0A7X0M996_9ACTN</name>
<keyword evidence="4" id="KW-1185">Reference proteome</keyword>
<evidence type="ECO:0000256" key="2">
    <source>
        <dbReference type="SAM" id="MobiDB-lite"/>
    </source>
</evidence>